<evidence type="ECO:0000313" key="3">
    <source>
        <dbReference type="EMBL" id="MBW0480261.1"/>
    </source>
</evidence>
<accession>A0A9Q3CCL9</accession>
<feature type="domain" description="Integrase catalytic" evidence="2">
    <location>
        <begin position="1"/>
        <end position="103"/>
    </location>
</feature>
<sequence>MDWVTGLVLGCKENFNYCLIIVDSFSKSVRCLPCHKDHTAMDTALLFRNNTTSTCRLPKIMISDRDPKFTSEFWNNLYDILVPKLSFYTAYHPQKDCLAKRMI</sequence>
<proteinExistence type="predicted"/>
<organism evidence="3 4">
    <name type="scientific">Austropuccinia psidii MF-1</name>
    <dbReference type="NCBI Taxonomy" id="1389203"/>
    <lineage>
        <taxon>Eukaryota</taxon>
        <taxon>Fungi</taxon>
        <taxon>Dikarya</taxon>
        <taxon>Basidiomycota</taxon>
        <taxon>Pucciniomycotina</taxon>
        <taxon>Pucciniomycetes</taxon>
        <taxon>Pucciniales</taxon>
        <taxon>Sphaerophragmiaceae</taxon>
        <taxon>Austropuccinia</taxon>
    </lineage>
</organism>
<dbReference type="InterPro" id="IPR001584">
    <property type="entry name" value="Integrase_cat-core"/>
</dbReference>
<keyword evidence="4" id="KW-1185">Reference proteome</keyword>
<dbReference type="Gene3D" id="3.30.420.10">
    <property type="entry name" value="Ribonuclease H-like superfamily/Ribonuclease H"/>
    <property type="match status" value="1"/>
</dbReference>
<dbReference type="GO" id="GO:0005634">
    <property type="term" value="C:nucleus"/>
    <property type="evidence" value="ECO:0007669"/>
    <property type="project" value="UniProtKB-ARBA"/>
</dbReference>
<dbReference type="EMBL" id="AVOT02005895">
    <property type="protein sequence ID" value="MBW0480261.1"/>
    <property type="molecule type" value="Genomic_DNA"/>
</dbReference>
<dbReference type="GO" id="GO:0003723">
    <property type="term" value="F:RNA binding"/>
    <property type="evidence" value="ECO:0007669"/>
    <property type="project" value="UniProtKB-KW"/>
</dbReference>
<dbReference type="PANTHER" id="PTHR35046:SF18">
    <property type="entry name" value="RNA-DIRECTED DNA POLYMERASE"/>
    <property type="match status" value="1"/>
</dbReference>
<dbReference type="InterPro" id="IPR036397">
    <property type="entry name" value="RNaseH_sf"/>
</dbReference>
<dbReference type="PROSITE" id="PS50994">
    <property type="entry name" value="INTEGRASE"/>
    <property type="match status" value="1"/>
</dbReference>
<dbReference type="OrthoDB" id="2273864at2759"/>
<dbReference type="InterPro" id="IPR012337">
    <property type="entry name" value="RNaseH-like_sf"/>
</dbReference>
<protein>
    <recommendedName>
        <fullName evidence="2">Integrase catalytic domain-containing protein</fullName>
    </recommendedName>
</protein>
<dbReference type="PANTHER" id="PTHR35046">
    <property type="entry name" value="ZINC KNUCKLE (CCHC-TYPE) FAMILY PROTEIN"/>
    <property type="match status" value="1"/>
</dbReference>
<evidence type="ECO:0000313" key="4">
    <source>
        <dbReference type="Proteomes" id="UP000765509"/>
    </source>
</evidence>
<evidence type="ECO:0000259" key="2">
    <source>
        <dbReference type="PROSITE" id="PS50994"/>
    </source>
</evidence>
<reference evidence="3" key="1">
    <citation type="submission" date="2021-03" db="EMBL/GenBank/DDBJ databases">
        <title>Draft genome sequence of rust myrtle Austropuccinia psidii MF-1, a brazilian biotype.</title>
        <authorList>
            <person name="Quecine M.C."/>
            <person name="Pachon D.M.R."/>
            <person name="Bonatelli M.L."/>
            <person name="Correr F.H."/>
            <person name="Franceschini L.M."/>
            <person name="Leite T.F."/>
            <person name="Margarido G.R.A."/>
            <person name="Almeida C.A."/>
            <person name="Ferrarezi J.A."/>
            <person name="Labate C.A."/>
        </authorList>
    </citation>
    <scope>NUCLEOTIDE SEQUENCE</scope>
    <source>
        <strain evidence="3">MF-1</strain>
    </source>
</reference>
<dbReference type="Proteomes" id="UP000765509">
    <property type="component" value="Unassembled WGS sequence"/>
</dbReference>
<dbReference type="SUPFAM" id="SSF53098">
    <property type="entry name" value="Ribonuclease H-like"/>
    <property type="match status" value="1"/>
</dbReference>
<comment type="caution">
    <text evidence="3">The sequence shown here is derived from an EMBL/GenBank/DDBJ whole genome shotgun (WGS) entry which is preliminary data.</text>
</comment>
<name>A0A9Q3CCL9_9BASI</name>
<keyword evidence="1" id="KW-0694">RNA-binding</keyword>
<evidence type="ECO:0000256" key="1">
    <source>
        <dbReference type="ARBA" id="ARBA00022884"/>
    </source>
</evidence>
<gene>
    <name evidence="3" type="ORF">O181_019976</name>
</gene>
<dbReference type="AlphaFoldDB" id="A0A9Q3CCL9"/>
<dbReference type="GO" id="GO:0015074">
    <property type="term" value="P:DNA integration"/>
    <property type="evidence" value="ECO:0007669"/>
    <property type="project" value="InterPro"/>
</dbReference>